<dbReference type="Proteomes" id="UP000295726">
    <property type="component" value="Unassembled WGS sequence"/>
</dbReference>
<dbReference type="InterPro" id="IPR034457">
    <property type="entry name" value="Organic_radical-activating"/>
</dbReference>
<dbReference type="RefSeq" id="WP_132377868.1">
    <property type="nucleotide sequence ID" value="NZ_DAIPCY010000013.1"/>
</dbReference>
<dbReference type="GO" id="GO:0016829">
    <property type="term" value="F:lyase activity"/>
    <property type="evidence" value="ECO:0007669"/>
    <property type="project" value="UniProtKB-KW"/>
</dbReference>
<dbReference type="SUPFAM" id="SSF102114">
    <property type="entry name" value="Radical SAM enzymes"/>
    <property type="match status" value="1"/>
</dbReference>
<dbReference type="EMBL" id="SLZZ01000001">
    <property type="protein sequence ID" value="TCS82679.1"/>
    <property type="molecule type" value="Genomic_DNA"/>
</dbReference>
<gene>
    <name evidence="8" type="ORF">EDD59_10184</name>
</gene>
<dbReference type="Gene3D" id="3.20.20.70">
    <property type="entry name" value="Aldolase class I"/>
    <property type="match status" value="1"/>
</dbReference>
<dbReference type="PROSITE" id="PS51918">
    <property type="entry name" value="RADICAL_SAM"/>
    <property type="match status" value="1"/>
</dbReference>
<keyword evidence="8" id="KW-0456">Lyase</keyword>
<dbReference type="AlphaFoldDB" id="A0A4R3KHQ7"/>
<comment type="cofactor">
    <cofactor evidence="1">
        <name>[4Fe-4S] cluster</name>
        <dbReference type="ChEBI" id="CHEBI:49883"/>
    </cofactor>
</comment>
<evidence type="ECO:0000256" key="3">
    <source>
        <dbReference type="ARBA" id="ARBA00022691"/>
    </source>
</evidence>
<dbReference type="GO" id="GO:0016491">
    <property type="term" value="F:oxidoreductase activity"/>
    <property type="evidence" value="ECO:0007669"/>
    <property type="project" value="InterPro"/>
</dbReference>
<evidence type="ECO:0000256" key="1">
    <source>
        <dbReference type="ARBA" id="ARBA00001966"/>
    </source>
</evidence>
<organism evidence="8 9">
    <name type="scientific">Muricomes intestini</name>
    <dbReference type="NCBI Taxonomy" id="1796634"/>
    <lineage>
        <taxon>Bacteria</taxon>
        <taxon>Bacillati</taxon>
        <taxon>Bacillota</taxon>
        <taxon>Clostridia</taxon>
        <taxon>Lachnospirales</taxon>
        <taxon>Lachnospiraceae</taxon>
        <taxon>Muricomes</taxon>
    </lineage>
</organism>
<accession>A0A4R3KHQ7</accession>
<dbReference type="PANTHER" id="PTHR30352:SF4">
    <property type="entry name" value="PYRUVATE FORMATE-LYASE 2-ACTIVATING ENZYME"/>
    <property type="match status" value="1"/>
</dbReference>
<dbReference type="PANTHER" id="PTHR30352">
    <property type="entry name" value="PYRUVATE FORMATE-LYASE-ACTIVATING ENZYME"/>
    <property type="match status" value="1"/>
</dbReference>
<comment type="caution">
    <text evidence="8">The sequence shown here is derived from an EMBL/GenBank/DDBJ whole genome shotgun (WGS) entry which is preliminary data.</text>
</comment>
<dbReference type="InterPro" id="IPR013785">
    <property type="entry name" value="Aldolase_TIM"/>
</dbReference>
<dbReference type="NCBIfam" id="TIGR02494">
    <property type="entry name" value="PFLE_PFLC"/>
    <property type="match status" value="1"/>
</dbReference>
<dbReference type="Pfam" id="PF04055">
    <property type="entry name" value="Radical_SAM"/>
    <property type="match status" value="1"/>
</dbReference>
<dbReference type="PIRSF" id="PIRSF000371">
    <property type="entry name" value="PFL_act_enz"/>
    <property type="match status" value="1"/>
</dbReference>
<keyword evidence="2" id="KW-0004">4Fe-4S</keyword>
<reference evidence="8 9" key="1">
    <citation type="submission" date="2019-03" db="EMBL/GenBank/DDBJ databases">
        <title>Genomic Encyclopedia of Type Strains, Phase IV (KMG-IV): sequencing the most valuable type-strain genomes for metagenomic binning, comparative biology and taxonomic classification.</title>
        <authorList>
            <person name="Goeker M."/>
        </authorList>
    </citation>
    <scope>NUCLEOTIDE SEQUENCE [LARGE SCALE GENOMIC DNA]</scope>
    <source>
        <strain evidence="8 9">DSM 29489</strain>
    </source>
</reference>
<keyword evidence="3" id="KW-0949">S-adenosyl-L-methionine</keyword>
<dbReference type="OrthoDB" id="1928218at2"/>
<dbReference type="SFLD" id="SFLDS00029">
    <property type="entry name" value="Radical_SAM"/>
    <property type="match status" value="1"/>
</dbReference>
<name>A0A4R3KHQ7_9FIRM</name>
<keyword evidence="6" id="KW-0411">Iron-sulfur</keyword>
<evidence type="ECO:0000256" key="5">
    <source>
        <dbReference type="ARBA" id="ARBA00023004"/>
    </source>
</evidence>
<protein>
    <submittedName>
        <fullName evidence="8">Pyruvate formate lyase activating enzyme</fullName>
    </submittedName>
</protein>
<evidence type="ECO:0000256" key="4">
    <source>
        <dbReference type="ARBA" id="ARBA00022723"/>
    </source>
</evidence>
<dbReference type="InterPro" id="IPR012839">
    <property type="entry name" value="Organic_radical_activase"/>
</dbReference>
<dbReference type="InterPro" id="IPR040074">
    <property type="entry name" value="BssD/PflA/YjjW"/>
</dbReference>
<evidence type="ECO:0000256" key="2">
    <source>
        <dbReference type="ARBA" id="ARBA00022485"/>
    </source>
</evidence>
<evidence type="ECO:0000259" key="7">
    <source>
        <dbReference type="PROSITE" id="PS51918"/>
    </source>
</evidence>
<keyword evidence="8" id="KW-0670">Pyruvate</keyword>
<evidence type="ECO:0000256" key="6">
    <source>
        <dbReference type="ARBA" id="ARBA00023014"/>
    </source>
</evidence>
<dbReference type="SFLD" id="SFLDG01066">
    <property type="entry name" value="organic_radical-activating_enz"/>
    <property type="match status" value="1"/>
</dbReference>
<keyword evidence="9" id="KW-1185">Reference proteome</keyword>
<dbReference type="GO" id="GO:0051539">
    <property type="term" value="F:4 iron, 4 sulfur cluster binding"/>
    <property type="evidence" value="ECO:0007669"/>
    <property type="project" value="UniProtKB-KW"/>
</dbReference>
<feature type="domain" description="Radical SAM core" evidence="7">
    <location>
        <begin position="12"/>
        <end position="277"/>
    </location>
</feature>
<evidence type="ECO:0000313" key="9">
    <source>
        <dbReference type="Proteomes" id="UP000295726"/>
    </source>
</evidence>
<dbReference type="InterPro" id="IPR058240">
    <property type="entry name" value="rSAM_sf"/>
</dbReference>
<sequence>MRVFQKGFNYSQDGFGNRLVYHLQGCNMKCPWCSNPEGMKPEGVLVTEKEWLLEEVCPRHAIQDGKLEREICRSCRERQCITKHRTKGIRLSYEDVNTDALVEEAVSNSLMFYDGGGVTFTGGEATVQFSELLGVLKKLRAEEIHTALETNGTHLRLRECFPYISQLIMDCKLCDDAKHRQFTGVSNVKIMENIREAARVHPCVHIRVPLIGGVNDSDEEQKEFLEFFKSINEKNVTFEVLQYHEFGKEKWHQCGWEYQMTDEAHVSGERVKQFREAIAESGLQYMRT</sequence>
<proteinExistence type="predicted"/>
<evidence type="ECO:0000313" key="8">
    <source>
        <dbReference type="EMBL" id="TCS82679.1"/>
    </source>
</evidence>
<keyword evidence="4" id="KW-0479">Metal-binding</keyword>
<dbReference type="GO" id="GO:0046872">
    <property type="term" value="F:metal ion binding"/>
    <property type="evidence" value="ECO:0007669"/>
    <property type="project" value="UniProtKB-KW"/>
</dbReference>
<dbReference type="SFLD" id="SFLDG01118">
    <property type="entry name" value="activating_enzymes__group_2"/>
    <property type="match status" value="1"/>
</dbReference>
<dbReference type="InterPro" id="IPR007197">
    <property type="entry name" value="rSAM"/>
</dbReference>
<keyword evidence="5" id="KW-0408">Iron</keyword>